<evidence type="ECO:0000313" key="3">
    <source>
        <dbReference type="Proteomes" id="UP001363035"/>
    </source>
</evidence>
<keyword evidence="1" id="KW-0472">Membrane</keyword>
<evidence type="ECO:0008006" key="4">
    <source>
        <dbReference type="Google" id="ProtNLM"/>
    </source>
</evidence>
<keyword evidence="3" id="KW-1185">Reference proteome</keyword>
<dbReference type="EMBL" id="JAYLLN010000001">
    <property type="protein sequence ID" value="MEI5983488.1"/>
    <property type="molecule type" value="Genomic_DNA"/>
</dbReference>
<feature type="transmembrane region" description="Helical" evidence="1">
    <location>
        <begin position="20"/>
        <end position="41"/>
    </location>
</feature>
<organism evidence="2 3">
    <name type="scientific">Sphingobacterium tenebrionis</name>
    <dbReference type="NCBI Taxonomy" id="3111775"/>
    <lineage>
        <taxon>Bacteria</taxon>
        <taxon>Pseudomonadati</taxon>
        <taxon>Bacteroidota</taxon>
        <taxon>Sphingobacteriia</taxon>
        <taxon>Sphingobacteriales</taxon>
        <taxon>Sphingobacteriaceae</taxon>
        <taxon>Sphingobacterium</taxon>
    </lineage>
</organism>
<gene>
    <name evidence="2" type="ORF">VJ786_01100</name>
</gene>
<accession>A0ABU8I1F4</accession>
<comment type="caution">
    <text evidence="2">The sequence shown here is derived from an EMBL/GenBank/DDBJ whole genome shotgun (WGS) entry which is preliminary data.</text>
</comment>
<name>A0ABU8I1F4_9SPHI</name>
<dbReference type="Proteomes" id="UP001363035">
    <property type="component" value="Unassembled WGS sequence"/>
</dbReference>
<dbReference type="RefSeq" id="WP_336557084.1">
    <property type="nucleotide sequence ID" value="NZ_JAYLLN010000001.1"/>
</dbReference>
<evidence type="ECO:0000313" key="2">
    <source>
        <dbReference type="EMBL" id="MEI5983488.1"/>
    </source>
</evidence>
<keyword evidence="1" id="KW-0812">Transmembrane</keyword>
<protein>
    <recommendedName>
        <fullName evidence="4">DUF748 domain-containing protein</fullName>
    </recommendedName>
</protein>
<keyword evidence="1" id="KW-1133">Transmembrane helix</keyword>
<sequence>MVNRKSDQTKKNRTLRIILYSLGSILLIGLIASWILSSYLAPYLKSEITQKVHEGSDGLYKLDMKDLDVTLATGTIQIQELKLSADPNILKKLNSQDSLTEFVLEGSSPSLRLSGLKIIDLLLYKKLRISSIRLDALNLVLHQHKTNNQKKEKPKMAYELFQKHLKSLHIGIIDIKKADLTIKNDGEDLHVKKIDLEMKDFLIDGKSEQNPSRVLFAKDIQVSLPQFDFQIPNSPYKLSLKDLRLNAKDSLLTMSDLMVRPMVSRTTFAKNDQENKAMIDLKLGGFRMTGLHLRRFIQDRLIRAQHLLLEKGNIDLSKDKRYQQENVSKIGENPAQQIMAFNQRIILDRVDLKGIRLSYTERSKRYNRDGTVHFNQIQGTLRNVNNDTLSLRRNSHMEADLQGYAMGEGLLKAYFNFDMLSRNGRYSYKGSLERMQAPAYNKILVPLLNIELNSGNIRQIKFDIYGDDVNSKGTFHFDYDHFKVSILQDPDSGKKGKKGFLSLLANTFLINDSNPDANGKYTVAQIYYTRTPEHPYFKVVWKTLLQGIIECTGTNPDILPL</sequence>
<reference evidence="2 3" key="1">
    <citation type="submission" date="2024-01" db="EMBL/GenBank/DDBJ databases">
        <title>Sphingobacterium tenebrionis sp. nov., a novel endophyte isolated from tenebrio molitor intestines.</title>
        <authorList>
            <person name="Zhang C."/>
        </authorList>
    </citation>
    <scope>NUCLEOTIDE SEQUENCE [LARGE SCALE GENOMIC DNA]</scope>
    <source>
        <strain evidence="2 3">PU5-4</strain>
    </source>
</reference>
<proteinExistence type="predicted"/>
<evidence type="ECO:0000256" key="1">
    <source>
        <dbReference type="SAM" id="Phobius"/>
    </source>
</evidence>